<reference evidence="1 2" key="2">
    <citation type="submission" date="2008-04" db="EMBL/GenBank/DDBJ databases">
        <authorList>
            <person name="Fulton L."/>
            <person name="Clifton S."/>
            <person name="Fulton B."/>
            <person name="Xu J."/>
            <person name="Minx P."/>
            <person name="Pepin K.H."/>
            <person name="Johnson M."/>
            <person name="Thiruvilangam P."/>
            <person name="Bhonagiri V."/>
            <person name="Nash W.E."/>
            <person name="Mardis E.R."/>
            <person name="Wilson R.K."/>
        </authorList>
    </citation>
    <scope>NUCLEOTIDE SEQUENCE [LARGE SCALE GENOMIC DNA]</scope>
    <source>
        <strain evidence="1 2">DSM 17136</strain>
    </source>
</reference>
<evidence type="ECO:0000313" key="1">
    <source>
        <dbReference type="EMBL" id="EDU99234.1"/>
    </source>
</evidence>
<accession>B3JP03</accession>
<organism evidence="1 2">
    <name type="scientific">Phocaeicola coprocola DSM 17136</name>
    <dbReference type="NCBI Taxonomy" id="470145"/>
    <lineage>
        <taxon>Bacteria</taxon>
        <taxon>Pseudomonadati</taxon>
        <taxon>Bacteroidota</taxon>
        <taxon>Bacteroidia</taxon>
        <taxon>Bacteroidales</taxon>
        <taxon>Bacteroidaceae</taxon>
        <taxon>Phocaeicola</taxon>
    </lineage>
</organism>
<sequence>MAFFISSAIKHKFFAYFRRKKTRFCKLDITKMRIFAVRYILLVIAHDKRITYNKYIH</sequence>
<gene>
    <name evidence="1" type="ORF">BACCOP_03670</name>
</gene>
<dbReference type="AlphaFoldDB" id="B3JP03"/>
<dbReference type="STRING" id="470145.BACCOP_03670"/>
<proteinExistence type="predicted"/>
<dbReference type="Proteomes" id="UP000003146">
    <property type="component" value="Unassembled WGS sequence"/>
</dbReference>
<dbReference type="HOGENOM" id="CLU_2986907_0_0_10"/>
<reference evidence="1 2" key="1">
    <citation type="submission" date="2008-04" db="EMBL/GenBank/DDBJ databases">
        <title>Draft genome sequence of Bacteroides coprocola (DSM 17136).</title>
        <authorList>
            <person name="Sudarsanam P."/>
            <person name="Ley R."/>
            <person name="Guruge J."/>
            <person name="Turnbaugh P.J."/>
            <person name="Mahowald M."/>
            <person name="Liep D."/>
            <person name="Gordon J."/>
        </authorList>
    </citation>
    <scope>NUCLEOTIDE SEQUENCE [LARGE SCALE GENOMIC DNA]</scope>
    <source>
        <strain evidence="1 2">DSM 17136</strain>
    </source>
</reference>
<evidence type="ECO:0000313" key="2">
    <source>
        <dbReference type="Proteomes" id="UP000003146"/>
    </source>
</evidence>
<name>B3JP03_9BACT</name>
<protein>
    <submittedName>
        <fullName evidence="1">Uncharacterized protein</fullName>
    </submittedName>
</protein>
<dbReference type="EMBL" id="ABIY02000120">
    <property type="protein sequence ID" value="EDU99234.1"/>
    <property type="molecule type" value="Genomic_DNA"/>
</dbReference>
<comment type="caution">
    <text evidence="1">The sequence shown here is derived from an EMBL/GenBank/DDBJ whole genome shotgun (WGS) entry which is preliminary data.</text>
</comment>